<accession>E3GPW2</accession>
<feature type="transmembrane region" description="Helical" evidence="1">
    <location>
        <begin position="22"/>
        <end position="45"/>
    </location>
</feature>
<evidence type="ECO:0000313" key="2">
    <source>
        <dbReference type="EMBL" id="ADO39175.1"/>
    </source>
</evidence>
<name>E3GPW2_9FIRM</name>
<dbReference type="AlphaFoldDB" id="E3GPW2"/>
<gene>
    <name evidence="2" type="ordered locus">ELI_4233</name>
</gene>
<dbReference type="RefSeq" id="WP_013382481.1">
    <property type="nucleotide sequence ID" value="NC_014624.2"/>
</dbReference>
<dbReference type="GeneID" id="68365548"/>
<keyword evidence="1" id="KW-0812">Transmembrane</keyword>
<evidence type="ECO:0000256" key="1">
    <source>
        <dbReference type="SAM" id="Phobius"/>
    </source>
</evidence>
<reference key="1">
    <citation type="submission" date="2010-09" db="EMBL/GenBank/DDBJ databases">
        <authorList>
            <person name="Roh H."/>
            <person name="Ko H.-J."/>
            <person name="Kim D."/>
            <person name="Choi D.G."/>
            <person name="Park S."/>
            <person name="Kim S."/>
            <person name="Kim K.H."/>
            <person name="Chang I.S."/>
            <person name="Choi I.-G."/>
        </authorList>
    </citation>
    <scope>NUCLEOTIDE SEQUENCE</scope>
    <source>
        <strain>KIST612</strain>
    </source>
</reference>
<keyword evidence="3" id="KW-1185">Reference proteome</keyword>
<dbReference type="HOGENOM" id="CLU_2522594_0_0_9"/>
<proteinExistence type="predicted"/>
<dbReference type="EMBL" id="CP002273">
    <property type="protein sequence ID" value="ADO39175.1"/>
    <property type="molecule type" value="Genomic_DNA"/>
</dbReference>
<reference evidence="2 3" key="2">
    <citation type="journal article" date="2011" name="J. Bacteriol.">
        <title>Complete genome sequence of a carbon monoxide-utilizing acetogen, Eubacterium limosum KIST612.</title>
        <authorList>
            <person name="Roh H."/>
            <person name="Ko H.J."/>
            <person name="Kim D."/>
            <person name="Choi D.G."/>
            <person name="Park S."/>
            <person name="Kim S."/>
            <person name="Chang I.S."/>
            <person name="Choi I.G."/>
        </authorList>
    </citation>
    <scope>NUCLEOTIDE SEQUENCE [LARGE SCALE GENOMIC DNA]</scope>
    <source>
        <strain evidence="2 3">KIST612</strain>
    </source>
</reference>
<evidence type="ECO:0000313" key="3">
    <source>
        <dbReference type="Proteomes" id="UP000006873"/>
    </source>
</evidence>
<dbReference type="Proteomes" id="UP000006873">
    <property type="component" value="Chromosome"/>
</dbReference>
<dbReference type="KEGG" id="elm:ELI_4233"/>
<keyword evidence="1" id="KW-0472">Membrane</keyword>
<organism evidence="2 3">
    <name type="scientific">Eubacterium callanderi</name>
    <dbReference type="NCBI Taxonomy" id="53442"/>
    <lineage>
        <taxon>Bacteria</taxon>
        <taxon>Bacillati</taxon>
        <taxon>Bacillota</taxon>
        <taxon>Clostridia</taxon>
        <taxon>Eubacteriales</taxon>
        <taxon>Eubacteriaceae</taxon>
        <taxon>Eubacterium</taxon>
    </lineage>
</organism>
<protein>
    <submittedName>
        <fullName evidence="2">Choline/carnitine/betaine transporter</fullName>
    </submittedName>
</protein>
<sequence>MDGHGNVPGIIALLMIGGIRPFQTITVICGVPALAIIALMALSFFKDIRKNGWRLSGENSEDKLTTEIETKHPEVLPPEMPAKE</sequence>
<keyword evidence="1" id="KW-1133">Transmembrane helix</keyword>